<dbReference type="SUPFAM" id="SSF90257">
    <property type="entry name" value="Myosin rod fragments"/>
    <property type="match status" value="1"/>
</dbReference>
<evidence type="ECO:0000313" key="4">
    <source>
        <dbReference type="EMBL" id="QID05752.1"/>
    </source>
</evidence>
<dbReference type="InterPro" id="IPR018004">
    <property type="entry name" value="KilA/APSES_HTH"/>
</dbReference>
<dbReference type="EMBL" id="MN175499">
    <property type="protein sequence ID" value="QID05752.1"/>
    <property type="molecule type" value="Genomic_DNA"/>
</dbReference>
<feature type="region of interest" description="Disordered" evidence="2">
    <location>
        <begin position="1"/>
        <end position="22"/>
    </location>
</feature>
<name>A0A6G6AA88_9VIRU</name>
<dbReference type="SMART" id="SM01252">
    <property type="entry name" value="KilA-N"/>
    <property type="match status" value="1"/>
</dbReference>
<protein>
    <submittedName>
        <fullName evidence="4">KilA-n domain-containing protein</fullName>
    </submittedName>
</protein>
<evidence type="ECO:0000256" key="1">
    <source>
        <dbReference type="SAM" id="Coils"/>
    </source>
</evidence>
<dbReference type="InterPro" id="IPR022549">
    <property type="entry name" value="DUF3627"/>
</dbReference>
<accession>A0A6G6AA88</accession>
<dbReference type="InterPro" id="IPR017880">
    <property type="entry name" value="KilA_N"/>
</dbReference>
<feature type="coiled-coil region" evidence="1">
    <location>
        <begin position="161"/>
        <end position="209"/>
    </location>
</feature>
<evidence type="ECO:0000259" key="3">
    <source>
        <dbReference type="PROSITE" id="PS51301"/>
    </source>
</evidence>
<reference evidence="4" key="1">
    <citation type="submission" date="2019-07" db="EMBL/GenBank/DDBJ databases">
        <title>The discovery of a new lineage B mimivirus raises questions about particles surface fibrils.</title>
        <authorList>
            <person name="Silva L.K.S."/>
            <person name="Rodrigues R.A.L."/>
            <person name="Andrade A.C.S.P."/>
            <person name="Hikida H."/>
            <person name="Andreani J."/>
            <person name="Levasseur A."/>
            <person name="La Scola B."/>
            <person name="Abrahao J.S."/>
        </authorList>
    </citation>
    <scope>NUCLEOTIDE SEQUENCE</scope>
    <source>
        <strain evidence="4">B60</strain>
    </source>
</reference>
<keyword evidence="1" id="KW-0175">Coiled coil</keyword>
<dbReference type="PROSITE" id="PS51301">
    <property type="entry name" value="KILA_N"/>
    <property type="match status" value="1"/>
</dbReference>
<proteinExistence type="predicted"/>
<sequence>MTKEKTIKIKSKNLSGSKTTKPVKKSNKLVKKKHDIRNISYKEINDKYSWGKYGSFKVIIMKENGYINATKLIHLASDKKKLNDWTRGKQAEEYITELSNVTGLSASEILIPITTSSKNLTEIRGTYAHPDLIPHIAAWASPPFAMRVSKIVNNYFTNKILKEKEKLIKKKDDKIDKLNNKVDELLEKNNKMDKRIKRLLVKNDELYDQNEEILGKVDFISNERVVSTGSAENEHMLVIIKNNDDPEEYDEGEKLYQYHALRVMKRSYKTRLAAHKARHPNMEIIMKINYSPNSVNLWTRIKNNIGSGKKRKIEASGSKFNLKKNYVEQQLKTDILNIHNERLNTDDIE</sequence>
<dbReference type="Pfam" id="PF04383">
    <property type="entry name" value="KilA-N"/>
    <property type="match status" value="1"/>
</dbReference>
<organism evidence="4">
    <name type="scientific">Borely moumouvirus</name>
    <dbReference type="NCBI Taxonomy" id="2712067"/>
    <lineage>
        <taxon>Viruses</taxon>
        <taxon>Varidnaviria</taxon>
        <taxon>Bamfordvirae</taxon>
        <taxon>Nucleocytoviricota</taxon>
        <taxon>Megaviricetes</taxon>
        <taxon>Imitervirales</taxon>
        <taxon>Mimiviridae</taxon>
        <taxon>Megamimivirinae</taxon>
        <taxon>Moumouvirus</taxon>
    </lineage>
</organism>
<dbReference type="Pfam" id="PF12299">
    <property type="entry name" value="DUF3627"/>
    <property type="match status" value="1"/>
</dbReference>
<feature type="domain" description="KilA-N" evidence="3">
    <location>
        <begin position="47"/>
        <end position="155"/>
    </location>
</feature>
<evidence type="ECO:0000256" key="2">
    <source>
        <dbReference type="SAM" id="MobiDB-lite"/>
    </source>
</evidence>